<organism evidence="1 2">
    <name type="scientific">Paraburkholderia unamae</name>
    <dbReference type="NCBI Taxonomy" id="219649"/>
    <lineage>
        <taxon>Bacteria</taxon>
        <taxon>Pseudomonadati</taxon>
        <taxon>Pseudomonadota</taxon>
        <taxon>Betaproteobacteria</taxon>
        <taxon>Burkholderiales</taxon>
        <taxon>Burkholderiaceae</taxon>
        <taxon>Paraburkholderia</taxon>
    </lineage>
</organism>
<keyword evidence="2" id="KW-1185">Reference proteome</keyword>
<reference evidence="1 2" key="1">
    <citation type="submission" date="2018-05" db="EMBL/GenBank/DDBJ databases">
        <title>Genomic Encyclopedia of Type Strains, Phase IV (KMG-V): Genome sequencing to study the core and pangenomes of soil and plant-associated prokaryotes.</title>
        <authorList>
            <person name="Whitman W."/>
        </authorList>
    </citation>
    <scope>NUCLEOTIDE SEQUENCE [LARGE SCALE GENOMIC DNA]</scope>
    <source>
        <strain evidence="1 2">SCZa-39</strain>
    </source>
</reference>
<comment type="caution">
    <text evidence="1">The sequence shown here is derived from an EMBL/GenBank/DDBJ whole genome shotgun (WGS) entry which is preliminary data.</text>
</comment>
<accession>A0ABX5KXE0</accession>
<sequence length="73" mass="7886">MAAAALSAGDHTFVVTTLPVTSGGWTITIVHRHYEGNDVTEERHDSNVVYATEAEALTQGRAIARTLAEQYGR</sequence>
<evidence type="ECO:0000313" key="2">
    <source>
        <dbReference type="Proteomes" id="UP000245712"/>
    </source>
</evidence>
<evidence type="ECO:0000313" key="1">
    <source>
        <dbReference type="EMBL" id="PVX86437.1"/>
    </source>
</evidence>
<dbReference type="EMBL" id="QEOB01000002">
    <property type="protein sequence ID" value="PVX86437.1"/>
    <property type="molecule type" value="Genomic_DNA"/>
</dbReference>
<name>A0ABX5KXE0_9BURK</name>
<protein>
    <submittedName>
        <fullName evidence="1">Uncharacterized protein</fullName>
    </submittedName>
</protein>
<dbReference type="Proteomes" id="UP000245712">
    <property type="component" value="Unassembled WGS sequence"/>
</dbReference>
<proteinExistence type="predicted"/>
<gene>
    <name evidence="1" type="ORF">C7402_102273</name>
</gene>